<reference evidence="7 8" key="1">
    <citation type="submission" date="2016-10" db="EMBL/GenBank/DDBJ databases">
        <authorList>
            <person name="de Groot N.N."/>
        </authorList>
    </citation>
    <scope>NUCLEOTIDE SEQUENCE [LARGE SCALE GENOMIC DNA]</scope>
    <source>
        <strain evidence="7 8">DSM 26880</strain>
    </source>
</reference>
<dbReference type="Proteomes" id="UP000199286">
    <property type="component" value="Unassembled WGS sequence"/>
</dbReference>
<dbReference type="SUPFAM" id="SSF54373">
    <property type="entry name" value="FAD-linked reductases, C-terminal domain"/>
    <property type="match status" value="1"/>
</dbReference>
<comment type="similarity">
    <text evidence="1">Belongs to the GMC oxidoreductase family.</text>
</comment>
<dbReference type="PANTHER" id="PTHR46056:SF12">
    <property type="entry name" value="LONG-CHAIN-ALCOHOL OXIDASE"/>
    <property type="match status" value="1"/>
</dbReference>
<dbReference type="OrthoDB" id="9798604at2"/>
<proteinExistence type="inferred from homology"/>
<keyword evidence="3" id="KW-0274">FAD</keyword>
<dbReference type="RefSeq" id="WP_089885965.1">
    <property type="nucleotide sequence ID" value="NZ_FNPF01000023.1"/>
</dbReference>
<dbReference type="InterPro" id="IPR036188">
    <property type="entry name" value="FAD/NAD-bd_sf"/>
</dbReference>
<keyword evidence="8" id="KW-1185">Reference proteome</keyword>
<evidence type="ECO:0000313" key="8">
    <source>
        <dbReference type="Proteomes" id="UP000199286"/>
    </source>
</evidence>
<feature type="domain" description="Glucose-methanol-choline oxidoreductase N-terminal" evidence="5">
    <location>
        <begin position="104"/>
        <end position="325"/>
    </location>
</feature>
<dbReference type="AlphaFoldDB" id="A0A1H3NF97"/>
<dbReference type="Pfam" id="PF00732">
    <property type="entry name" value="GMC_oxred_N"/>
    <property type="match status" value="1"/>
</dbReference>
<evidence type="ECO:0000259" key="6">
    <source>
        <dbReference type="Pfam" id="PF05199"/>
    </source>
</evidence>
<organism evidence="7 8">
    <name type="scientific">Citreimonas salinaria</name>
    <dbReference type="NCBI Taxonomy" id="321339"/>
    <lineage>
        <taxon>Bacteria</taxon>
        <taxon>Pseudomonadati</taxon>
        <taxon>Pseudomonadota</taxon>
        <taxon>Alphaproteobacteria</taxon>
        <taxon>Rhodobacterales</taxon>
        <taxon>Roseobacteraceae</taxon>
        <taxon>Citreimonas</taxon>
    </lineage>
</organism>
<dbReference type="EMBL" id="FNPF01000023">
    <property type="protein sequence ID" value="SDY87340.1"/>
    <property type="molecule type" value="Genomic_DNA"/>
</dbReference>
<dbReference type="InterPro" id="IPR007867">
    <property type="entry name" value="GMC_OxRtase_C"/>
</dbReference>
<dbReference type="Gene3D" id="3.50.50.60">
    <property type="entry name" value="FAD/NAD(P)-binding domain"/>
    <property type="match status" value="2"/>
</dbReference>
<dbReference type="SUPFAM" id="SSF51905">
    <property type="entry name" value="FAD/NAD(P)-binding domain"/>
    <property type="match status" value="1"/>
</dbReference>
<evidence type="ECO:0000256" key="3">
    <source>
        <dbReference type="ARBA" id="ARBA00022827"/>
    </source>
</evidence>
<keyword evidence="2" id="KW-0285">Flavoprotein</keyword>
<evidence type="ECO:0000256" key="4">
    <source>
        <dbReference type="ARBA" id="ARBA00023002"/>
    </source>
</evidence>
<feature type="domain" description="Glucose-methanol-choline oxidoreductase C-terminal" evidence="6">
    <location>
        <begin position="413"/>
        <end position="526"/>
    </location>
</feature>
<evidence type="ECO:0000256" key="2">
    <source>
        <dbReference type="ARBA" id="ARBA00022630"/>
    </source>
</evidence>
<dbReference type="GO" id="GO:0050660">
    <property type="term" value="F:flavin adenine dinucleotide binding"/>
    <property type="evidence" value="ECO:0007669"/>
    <property type="project" value="InterPro"/>
</dbReference>
<protein>
    <submittedName>
        <fullName evidence="7">Choline dehydrogenase</fullName>
    </submittedName>
</protein>
<dbReference type="InterPro" id="IPR000172">
    <property type="entry name" value="GMC_OxRdtase_N"/>
</dbReference>
<dbReference type="STRING" id="321339.SAMN05444340_12332"/>
<dbReference type="Pfam" id="PF05199">
    <property type="entry name" value="GMC_oxred_C"/>
    <property type="match status" value="1"/>
</dbReference>
<evidence type="ECO:0000313" key="7">
    <source>
        <dbReference type="EMBL" id="SDY87340.1"/>
    </source>
</evidence>
<name>A0A1H3NF97_9RHOB</name>
<dbReference type="PANTHER" id="PTHR46056">
    <property type="entry name" value="LONG-CHAIN-ALCOHOL OXIDASE"/>
    <property type="match status" value="1"/>
</dbReference>
<evidence type="ECO:0000256" key="1">
    <source>
        <dbReference type="ARBA" id="ARBA00010790"/>
    </source>
</evidence>
<gene>
    <name evidence="7" type="ORF">SAMN05444340_12332</name>
</gene>
<keyword evidence="4" id="KW-0560">Oxidoreductase</keyword>
<evidence type="ECO:0000259" key="5">
    <source>
        <dbReference type="Pfam" id="PF00732"/>
    </source>
</evidence>
<sequence>MTTELRATDGRAPDVFSTDGSVPMRSFADSETVDFAIVGTGAGGGVLAAKLAEAGFSTVAFDAGAFYRPLSDFASDELEQEKLYWNQERISGGSDAIEFGSNNSGRSVGGSTVHFQMVTLRFRPEWFRSRSLLGYGKDWPVDWREMWTYYDEVERALSISGPVRYPWGPKRGRYPYRPHEVNAAGMVLAHGAEALGIDWAPCPISTVSAPRGRAHPCVYRGFCKIGCSTNAKQSILNTYIPRALAAGAEIRDLAMVGRVETDAAGRATGVHYQRDGAWHFQKARNVVVAGYSIETPRLLLNSTGPAHPDGLANGNGLVGRSLMVHSNDAVWGVMDDEIRWYKGPPSMAVTEHWNYEDDKDFHGGYAVMSQGPLPADFAAALVTHTGAIGMDLRHKMALYNHMAGLKIVGEVLPDLRNRVELSDEVDELGLPLARVTFGYGENDRALTRHANGFMREMLSAAGARDLFETEGTAHLMGGCPMGFGPEDSVVDRNGRAWSCDNLWICDGSVMPTGGGVNPSLTIMANAARIADRITEMARAPS</sequence>
<accession>A0A1H3NF97</accession>
<dbReference type="GO" id="GO:0016614">
    <property type="term" value="F:oxidoreductase activity, acting on CH-OH group of donors"/>
    <property type="evidence" value="ECO:0007669"/>
    <property type="project" value="InterPro"/>
</dbReference>